<gene>
    <name evidence="3" type="ORF">SAMN02787144_1002241</name>
</gene>
<dbReference type="AlphaFoldDB" id="A0A1K1W187"/>
<dbReference type="RefSeq" id="WP_072483913.1">
    <property type="nucleotide sequence ID" value="NZ_CP108276.1"/>
</dbReference>
<dbReference type="Proteomes" id="UP000181909">
    <property type="component" value="Unassembled WGS sequence"/>
</dbReference>
<evidence type="ECO:0000313" key="3">
    <source>
        <dbReference type="EMBL" id="SFX31130.1"/>
    </source>
</evidence>
<dbReference type="SUPFAM" id="SSF63817">
    <property type="entry name" value="Sortase"/>
    <property type="match status" value="1"/>
</dbReference>
<dbReference type="Gene3D" id="2.40.260.10">
    <property type="entry name" value="Sortase"/>
    <property type="match status" value="1"/>
</dbReference>
<sequence>MAAPQSTGSTPTRTAPRTTLGRALMWPAVTAGLGMVLIYNSFGTPVDDKPPTPPAAVSSAAASSAAPEVLGSHAAPAPVTSSKATVGPAMARSVPQRLQIAAIGVNTPFTDLSLGPTGQLNAPPPNDNNLVGWYKDGVTPGERGAAIVAGHVDTLTGPAVFLQLRYLQPGAKVDITRADGSVATFKVDSVEQFSKAKFPDDRVYAETNSAQLRLITCGGAYNKTAKDYEDNVVAFAHLDSFKNG</sequence>
<evidence type="ECO:0000313" key="4">
    <source>
        <dbReference type="Proteomes" id="UP000181909"/>
    </source>
</evidence>
<keyword evidence="2" id="KW-1133">Transmembrane helix</keyword>
<dbReference type="InterPro" id="IPR005754">
    <property type="entry name" value="Sortase"/>
</dbReference>
<dbReference type="Pfam" id="PF04203">
    <property type="entry name" value="Sortase"/>
    <property type="match status" value="1"/>
</dbReference>
<dbReference type="InterPro" id="IPR023365">
    <property type="entry name" value="Sortase_dom-sf"/>
</dbReference>
<keyword evidence="2" id="KW-0812">Transmembrane</keyword>
<keyword evidence="2" id="KW-0472">Membrane</keyword>
<evidence type="ECO:0000256" key="2">
    <source>
        <dbReference type="SAM" id="Phobius"/>
    </source>
</evidence>
<dbReference type="CDD" id="cd05829">
    <property type="entry name" value="Sortase_F"/>
    <property type="match status" value="1"/>
</dbReference>
<reference evidence="3 4" key="1">
    <citation type="submission" date="2016-11" db="EMBL/GenBank/DDBJ databases">
        <authorList>
            <person name="Jaros S."/>
            <person name="Januszkiewicz K."/>
            <person name="Wedrychowicz H."/>
        </authorList>
    </citation>
    <scope>NUCLEOTIDE SEQUENCE [LARGE SCALE GENOMIC DNA]</scope>
    <source>
        <strain evidence="3 4">OK807</strain>
    </source>
</reference>
<protein>
    <submittedName>
        <fullName evidence="3">Sortase family protein</fullName>
    </submittedName>
</protein>
<dbReference type="EMBL" id="FPJO01000002">
    <property type="protein sequence ID" value="SFX31130.1"/>
    <property type="molecule type" value="Genomic_DNA"/>
</dbReference>
<dbReference type="InterPro" id="IPR042001">
    <property type="entry name" value="Sortase_F"/>
</dbReference>
<evidence type="ECO:0000256" key="1">
    <source>
        <dbReference type="ARBA" id="ARBA00022801"/>
    </source>
</evidence>
<name>A0A1K1W187_STRAR</name>
<keyword evidence="1" id="KW-0378">Hydrolase</keyword>
<accession>A0A1K1W187</accession>
<dbReference type="OrthoDB" id="525039at2"/>
<dbReference type="NCBIfam" id="NF033748">
    <property type="entry name" value="class_F_sortase"/>
    <property type="match status" value="1"/>
</dbReference>
<organism evidence="3 4">
    <name type="scientific">Streptomyces atratus</name>
    <dbReference type="NCBI Taxonomy" id="1893"/>
    <lineage>
        <taxon>Bacteria</taxon>
        <taxon>Bacillati</taxon>
        <taxon>Actinomycetota</taxon>
        <taxon>Actinomycetes</taxon>
        <taxon>Kitasatosporales</taxon>
        <taxon>Streptomycetaceae</taxon>
        <taxon>Streptomyces</taxon>
    </lineage>
</organism>
<dbReference type="GO" id="GO:0016787">
    <property type="term" value="F:hydrolase activity"/>
    <property type="evidence" value="ECO:0007669"/>
    <property type="project" value="UniProtKB-KW"/>
</dbReference>
<feature type="transmembrane region" description="Helical" evidence="2">
    <location>
        <begin position="23"/>
        <end position="42"/>
    </location>
</feature>
<dbReference type="STRING" id="1893.SAMN02787144_1002241"/>
<proteinExistence type="predicted"/>